<protein>
    <submittedName>
        <fullName evidence="4">Short-chain dehydrogenase/reductase</fullName>
    </submittedName>
</protein>
<dbReference type="EMBL" id="BORW01000003">
    <property type="protein sequence ID" value="GIO66222.1"/>
    <property type="molecule type" value="Genomic_DNA"/>
</dbReference>
<dbReference type="RefSeq" id="WP_212948132.1">
    <property type="nucleotide sequence ID" value="NZ_BORW01000003.1"/>
</dbReference>
<name>A0ABQ4LSF9_9BACL</name>
<evidence type="ECO:0000256" key="2">
    <source>
        <dbReference type="ARBA" id="ARBA00023002"/>
    </source>
</evidence>
<accession>A0ABQ4LSF9</accession>
<evidence type="ECO:0000313" key="5">
    <source>
        <dbReference type="Proteomes" id="UP000680638"/>
    </source>
</evidence>
<dbReference type="Gene3D" id="3.40.50.720">
    <property type="entry name" value="NAD(P)-binding Rossmann-like Domain"/>
    <property type="match status" value="1"/>
</dbReference>
<dbReference type="InterPro" id="IPR036291">
    <property type="entry name" value="NAD(P)-bd_dom_sf"/>
</dbReference>
<evidence type="ECO:0000256" key="1">
    <source>
        <dbReference type="ARBA" id="ARBA00006484"/>
    </source>
</evidence>
<dbReference type="PRINTS" id="PR00081">
    <property type="entry name" value="GDHRDH"/>
</dbReference>
<dbReference type="NCBIfam" id="NF005372">
    <property type="entry name" value="PRK06914.1"/>
    <property type="match status" value="1"/>
</dbReference>
<dbReference type="Pfam" id="PF00106">
    <property type="entry name" value="adh_short"/>
    <property type="match status" value="1"/>
</dbReference>
<dbReference type="CDD" id="cd05374">
    <property type="entry name" value="17beta-HSD-like_SDR_c"/>
    <property type="match status" value="1"/>
</dbReference>
<comment type="similarity">
    <text evidence="1 3">Belongs to the short-chain dehydrogenases/reductases (SDR) family.</text>
</comment>
<dbReference type="PANTHER" id="PTHR43976">
    <property type="entry name" value="SHORT CHAIN DEHYDROGENASE"/>
    <property type="match status" value="1"/>
</dbReference>
<evidence type="ECO:0000256" key="3">
    <source>
        <dbReference type="RuleBase" id="RU000363"/>
    </source>
</evidence>
<evidence type="ECO:0000313" key="4">
    <source>
        <dbReference type="EMBL" id="GIO66222.1"/>
    </source>
</evidence>
<comment type="caution">
    <text evidence="4">The sequence shown here is derived from an EMBL/GenBank/DDBJ whole genome shotgun (WGS) entry which is preliminary data.</text>
</comment>
<dbReference type="InterPro" id="IPR051911">
    <property type="entry name" value="SDR_oxidoreductase"/>
</dbReference>
<dbReference type="SUPFAM" id="SSF51735">
    <property type="entry name" value="NAD(P)-binding Rossmann-fold domains"/>
    <property type="match status" value="1"/>
</dbReference>
<gene>
    <name evidence="4" type="ORF">J21TS3_10430</name>
</gene>
<keyword evidence="5" id="KW-1185">Reference proteome</keyword>
<dbReference type="Proteomes" id="UP000680638">
    <property type="component" value="Unassembled WGS sequence"/>
</dbReference>
<dbReference type="PANTHER" id="PTHR43976:SF16">
    <property type="entry name" value="SHORT-CHAIN DEHYDROGENASE_REDUCTASE FAMILY PROTEIN"/>
    <property type="match status" value="1"/>
</dbReference>
<dbReference type="PRINTS" id="PR00080">
    <property type="entry name" value="SDRFAMILY"/>
</dbReference>
<dbReference type="InterPro" id="IPR020904">
    <property type="entry name" value="Sc_DH/Rdtase_CS"/>
</dbReference>
<dbReference type="PROSITE" id="PS00061">
    <property type="entry name" value="ADH_SHORT"/>
    <property type="match status" value="1"/>
</dbReference>
<dbReference type="InterPro" id="IPR002347">
    <property type="entry name" value="SDR_fam"/>
</dbReference>
<sequence>MKTMQGEPVALVTGGSSGFGLLTAVELARRGFAVIAGIRRMEAQAGLMDAAAEAGVQGKIVAVRLDVTDPAGVADAAAYIRRQYGRLDVLVNNAGTAYGGFVEEVPAAIWQEQMDTNFHGMVRVTQAVLPIMRERGKGRIIQMSSISGRIGFPGYAPYASSKFAMEGFSECLALEAKPFGIDVVLVEPGAYGTPIWDKGFAQMSAPEGSPYRAMMDKVLAFSRKSARQGGDPKEVAELVARIACMKRPAFRYALPGSTRLTLRAKAILPGRLLQKMIASVMGRDESGS</sequence>
<reference evidence="4 5" key="1">
    <citation type="submission" date="2021-03" db="EMBL/GenBank/DDBJ databases">
        <title>Antimicrobial resistance genes in bacteria isolated from Japanese honey, and their potential for conferring macrolide and lincosamide resistance in the American foulbrood pathogen Paenibacillus larvae.</title>
        <authorList>
            <person name="Okamoto M."/>
            <person name="Kumagai M."/>
            <person name="Kanamori H."/>
            <person name="Takamatsu D."/>
        </authorList>
    </citation>
    <scope>NUCLEOTIDE SEQUENCE [LARGE SCALE GENOMIC DNA]</scope>
    <source>
        <strain evidence="4 5">J21TS3</strain>
    </source>
</reference>
<keyword evidence="2" id="KW-0560">Oxidoreductase</keyword>
<organism evidence="4 5">
    <name type="scientific">Paenibacillus cookii</name>
    <dbReference type="NCBI Taxonomy" id="157839"/>
    <lineage>
        <taxon>Bacteria</taxon>
        <taxon>Bacillati</taxon>
        <taxon>Bacillota</taxon>
        <taxon>Bacilli</taxon>
        <taxon>Bacillales</taxon>
        <taxon>Paenibacillaceae</taxon>
        <taxon>Paenibacillus</taxon>
    </lineage>
</organism>
<proteinExistence type="inferred from homology"/>